<keyword evidence="4" id="KW-1185">Reference proteome</keyword>
<dbReference type="SUPFAM" id="SSF54523">
    <property type="entry name" value="Pili subunits"/>
    <property type="match status" value="1"/>
</dbReference>
<feature type="region of interest" description="Disordered" evidence="1">
    <location>
        <begin position="72"/>
        <end position="92"/>
    </location>
</feature>
<dbReference type="NCBIfam" id="TIGR02532">
    <property type="entry name" value="IV_pilin_GFxxxE"/>
    <property type="match status" value="1"/>
</dbReference>
<dbReference type="InterPro" id="IPR045584">
    <property type="entry name" value="Pilin-like"/>
</dbReference>
<evidence type="ECO:0008006" key="5">
    <source>
        <dbReference type="Google" id="ProtNLM"/>
    </source>
</evidence>
<name>A0ABN4WUR7_9HYPH</name>
<organism evidence="3 4">
    <name type="scientific">Roseibium algicola</name>
    <dbReference type="NCBI Taxonomy" id="2857014"/>
    <lineage>
        <taxon>Bacteria</taxon>
        <taxon>Pseudomonadati</taxon>
        <taxon>Pseudomonadota</taxon>
        <taxon>Alphaproteobacteria</taxon>
        <taxon>Hyphomicrobiales</taxon>
        <taxon>Stappiaceae</taxon>
        <taxon>Roseibium</taxon>
    </lineage>
</organism>
<accession>A0ABN4WUR7</accession>
<reference evidence="3 4" key="1">
    <citation type="submission" date="2017-02" db="EMBL/GenBank/DDBJ databases">
        <authorList>
            <person name="Jeong S."/>
        </authorList>
    </citation>
    <scope>NUCLEOTIDE SEQUENCE [LARGE SCALE GENOMIC DNA]</scope>
    <source>
        <strain evidence="3 4">RMAR6-6</strain>
    </source>
</reference>
<sequence length="353" mass="37927">MQLNLRFRAENGFSLIELSIVLIIFGVLAASLANLYATYLEEKRTRQNLESISAAYEAIVEFQRNNGHYPCPARPSDAQSRASDCSSASPTEIKTVSGTDGRVVRIGTFPLISQDGGARLLPGHLGIDGSGNRLSYAVTEVLAQNSETFDANLGAIRVIDQGNNTLTINGHFVVLSHGDNKAGAYTREGKQAWECDTNTADGENCDNNATFVSTAERSFAEGIYYNDDYLEYAANTAKTLAAGQLVGSIQLSAASIIDLTALGQLKNALRNAEVCSNVWGDASCVVNDSNIVLSCNKGFIRALNVTNSSGLVGCLSSDTANHKRITISFSENWAATNNMTIYRWDASSFAYSP</sequence>
<protein>
    <recommendedName>
        <fullName evidence="5">Prepilin-type N-terminal cleavage/methylation domain-containing protein</fullName>
    </recommendedName>
</protein>
<evidence type="ECO:0000313" key="3">
    <source>
        <dbReference type="EMBL" id="AQQ04117.1"/>
    </source>
</evidence>
<keyword evidence="2" id="KW-0812">Transmembrane</keyword>
<feature type="transmembrane region" description="Helical" evidence="2">
    <location>
        <begin position="12"/>
        <end position="37"/>
    </location>
</feature>
<gene>
    <name evidence="3" type="ORF">B0E33_11375</name>
</gene>
<evidence type="ECO:0000256" key="2">
    <source>
        <dbReference type="SAM" id="Phobius"/>
    </source>
</evidence>
<dbReference type="EMBL" id="CP019630">
    <property type="protein sequence ID" value="AQQ04117.1"/>
    <property type="molecule type" value="Genomic_DNA"/>
</dbReference>
<evidence type="ECO:0000256" key="1">
    <source>
        <dbReference type="SAM" id="MobiDB-lite"/>
    </source>
</evidence>
<dbReference type="Proteomes" id="UP000188174">
    <property type="component" value="Chromosome"/>
</dbReference>
<dbReference type="Gene3D" id="3.30.700.10">
    <property type="entry name" value="Glycoprotein, Type 4 Pilin"/>
    <property type="match status" value="1"/>
</dbReference>
<keyword evidence="2" id="KW-1133">Transmembrane helix</keyword>
<dbReference type="InterPro" id="IPR012902">
    <property type="entry name" value="N_methyl_site"/>
</dbReference>
<feature type="compositionally biased region" description="Polar residues" evidence="1">
    <location>
        <begin position="77"/>
        <end position="92"/>
    </location>
</feature>
<evidence type="ECO:0000313" key="4">
    <source>
        <dbReference type="Proteomes" id="UP000188174"/>
    </source>
</evidence>
<keyword evidence="2" id="KW-0472">Membrane</keyword>
<proteinExistence type="predicted"/>
<dbReference type="Pfam" id="PF07963">
    <property type="entry name" value="N_methyl"/>
    <property type="match status" value="1"/>
</dbReference>